<evidence type="ECO:0000256" key="2">
    <source>
        <dbReference type="SAM" id="MobiDB-lite"/>
    </source>
</evidence>
<dbReference type="KEGG" id="kne:92184465"/>
<dbReference type="Proteomes" id="UP001388673">
    <property type="component" value="Unassembled WGS sequence"/>
</dbReference>
<evidence type="ECO:0000313" key="4">
    <source>
        <dbReference type="Proteomes" id="UP001388673"/>
    </source>
</evidence>
<keyword evidence="1" id="KW-0175">Coiled coil</keyword>
<keyword evidence="4" id="KW-1185">Reference proteome</keyword>
<dbReference type="RefSeq" id="XP_066799245.1">
    <property type="nucleotide sequence ID" value="XM_066950280.1"/>
</dbReference>
<reference evidence="3 4" key="1">
    <citation type="journal article" date="2024" name="bioRxiv">
        <title>Comparative genomics of Cryptococcus and Kwoniella reveals pathogenesis evolution and contrasting karyotype dynamics via intercentromeric recombination or chromosome fusion.</title>
        <authorList>
            <person name="Coelho M.A."/>
            <person name="David-Palma M."/>
            <person name="Shea T."/>
            <person name="Bowers K."/>
            <person name="McGinley-Smith S."/>
            <person name="Mohammad A.W."/>
            <person name="Gnirke A."/>
            <person name="Yurkov A.M."/>
            <person name="Nowrousian M."/>
            <person name="Sun S."/>
            <person name="Cuomo C.A."/>
            <person name="Heitman J."/>
        </authorList>
    </citation>
    <scope>NUCLEOTIDE SEQUENCE [LARGE SCALE GENOMIC DNA]</scope>
    <source>
        <strain evidence="3 4">CBS 13917</strain>
    </source>
</reference>
<dbReference type="AlphaFoldDB" id="A0AAW0YSN2"/>
<organism evidence="3 4">
    <name type="scientific">Kwoniella newhampshirensis</name>
    <dbReference type="NCBI Taxonomy" id="1651941"/>
    <lineage>
        <taxon>Eukaryota</taxon>
        <taxon>Fungi</taxon>
        <taxon>Dikarya</taxon>
        <taxon>Basidiomycota</taxon>
        <taxon>Agaricomycotina</taxon>
        <taxon>Tremellomycetes</taxon>
        <taxon>Tremellales</taxon>
        <taxon>Cryptococcaceae</taxon>
        <taxon>Kwoniella</taxon>
    </lineage>
</organism>
<evidence type="ECO:0000256" key="1">
    <source>
        <dbReference type="SAM" id="Coils"/>
    </source>
</evidence>
<feature type="region of interest" description="Disordered" evidence="2">
    <location>
        <begin position="36"/>
        <end position="85"/>
    </location>
</feature>
<evidence type="ECO:0000313" key="3">
    <source>
        <dbReference type="EMBL" id="KAK8842965.1"/>
    </source>
</evidence>
<protein>
    <submittedName>
        <fullName evidence="3">Uncharacterized protein</fullName>
    </submittedName>
</protein>
<gene>
    <name evidence="3" type="ORF">IAR55_007207</name>
</gene>
<name>A0AAW0YSN2_9TREE</name>
<sequence>MNGPLSHPFNSTSYTTDANGNVWVKVTPNDTYIPLTSSNPSFSLKRPRLDSETDSYREYHSAALPHPLARSAGPSSGDKEGSFNQSMPMTQQQEAWFMNRITLLEATVNTLEGTVRTLRAENETLLNTNRSLRDTVASLSSTCLNSLQRLSSASAVIASKTHQADGLEAVKRLLRSIAQKESAWLEAWIKAQRWIVQLLRDFPDQACRKRTFRYAPPLLSDGTLELDKIGLSYQLAQWEQSLERDETGKRNRHCLILGGATESVEGCSVTFLDLVKILIEGDTSWTVPIKLPHDTTITSILLHRLRTALLVSHKEGEGLDRFVLPRPIFSVRLRPHHLSGQEVQEAVEAINASATFPGDIASDKHSIPAVASPIRINIGAESSATIAIGWCVINNKAVGFAILSSVKRVVVFDSSQWDEDHIMRVFGGILVTLGATDIEKWKGEVVVCCDPANKPTNTDALVVFILHTLISYDSSTSPIPETYLSCLNGVLARAREEAEFSERTAIGYATAIWTQLELVDKLVAWTVEG</sequence>
<proteinExistence type="predicted"/>
<dbReference type="EMBL" id="JBCAWK010000017">
    <property type="protein sequence ID" value="KAK8842965.1"/>
    <property type="molecule type" value="Genomic_DNA"/>
</dbReference>
<feature type="coiled-coil region" evidence="1">
    <location>
        <begin position="101"/>
        <end position="135"/>
    </location>
</feature>
<dbReference type="GeneID" id="92184465"/>
<accession>A0AAW0YSN2</accession>
<feature type="compositionally biased region" description="Basic and acidic residues" evidence="2">
    <location>
        <begin position="47"/>
        <end position="60"/>
    </location>
</feature>
<comment type="caution">
    <text evidence="3">The sequence shown here is derived from an EMBL/GenBank/DDBJ whole genome shotgun (WGS) entry which is preliminary data.</text>
</comment>